<dbReference type="InterPro" id="IPR012677">
    <property type="entry name" value="Nucleotide-bd_a/b_plait_sf"/>
</dbReference>
<dbReference type="PANTHER" id="PTHR47959:SF1">
    <property type="entry name" value="ATP-DEPENDENT RNA HELICASE DBPA"/>
    <property type="match status" value="1"/>
</dbReference>
<dbReference type="PROSITE" id="PS00039">
    <property type="entry name" value="DEAD_ATP_HELICASE"/>
    <property type="match status" value="1"/>
</dbReference>
<name>A0A0K1Q5R6_9BACT</name>
<evidence type="ECO:0000259" key="8">
    <source>
        <dbReference type="PROSITE" id="PS51192"/>
    </source>
</evidence>
<evidence type="ECO:0000256" key="2">
    <source>
        <dbReference type="ARBA" id="ARBA00022801"/>
    </source>
</evidence>
<dbReference type="Gene3D" id="3.30.70.330">
    <property type="match status" value="1"/>
</dbReference>
<dbReference type="GO" id="GO:0005524">
    <property type="term" value="F:ATP binding"/>
    <property type="evidence" value="ECO:0007669"/>
    <property type="project" value="UniProtKB-KW"/>
</dbReference>
<dbReference type="InterPro" id="IPR001650">
    <property type="entry name" value="Helicase_C-like"/>
</dbReference>
<dbReference type="Pfam" id="PF00270">
    <property type="entry name" value="DEAD"/>
    <property type="match status" value="1"/>
</dbReference>
<dbReference type="CDD" id="cd00268">
    <property type="entry name" value="DEADc"/>
    <property type="match status" value="1"/>
</dbReference>
<dbReference type="OrthoDB" id="9805696at2"/>
<dbReference type="Pfam" id="PF00271">
    <property type="entry name" value="Helicase_C"/>
    <property type="match status" value="1"/>
</dbReference>
<dbReference type="Proteomes" id="UP000064967">
    <property type="component" value="Chromosome"/>
</dbReference>
<dbReference type="RefSeq" id="WP_146651964.1">
    <property type="nucleotide sequence ID" value="NZ_CP012333.1"/>
</dbReference>
<keyword evidence="3 6" id="KW-0347">Helicase</keyword>
<dbReference type="SMART" id="SM00490">
    <property type="entry name" value="HELICc"/>
    <property type="match status" value="1"/>
</dbReference>
<dbReference type="SMART" id="SM00487">
    <property type="entry name" value="DEXDc"/>
    <property type="match status" value="1"/>
</dbReference>
<feature type="domain" description="Helicase ATP-binding" evidence="8">
    <location>
        <begin position="34"/>
        <end position="210"/>
    </location>
</feature>
<proteinExistence type="inferred from homology"/>
<dbReference type="Pfam" id="PF03880">
    <property type="entry name" value="DbpA"/>
    <property type="match status" value="1"/>
</dbReference>
<protein>
    <submittedName>
        <fullName evidence="10">ATP-dependent RNA helicase</fullName>
    </submittedName>
</protein>
<dbReference type="PROSITE" id="PS51194">
    <property type="entry name" value="HELICASE_CTER"/>
    <property type="match status" value="1"/>
</dbReference>
<feature type="compositionally biased region" description="Basic and acidic residues" evidence="7">
    <location>
        <begin position="604"/>
        <end position="642"/>
    </location>
</feature>
<dbReference type="InterPro" id="IPR050079">
    <property type="entry name" value="DEAD_box_RNA_helicase"/>
</dbReference>
<evidence type="ECO:0000256" key="3">
    <source>
        <dbReference type="ARBA" id="ARBA00022806"/>
    </source>
</evidence>
<dbReference type="InterPro" id="IPR014001">
    <property type="entry name" value="Helicase_ATP-bd"/>
</dbReference>
<keyword evidence="1 6" id="KW-0547">Nucleotide-binding</keyword>
<evidence type="ECO:0000259" key="9">
    <source>
        <dbReference type="PROSITE" id="PS51194"/>
    </source>
</evidence>
<feature type="compositionally biased region" description="Basic and acidic residues" evidence="7">
    <location>
        <begin position="435"/>
        <end position="477"/>
    </location>
</feature>
<dbReference type="GO" id="GO:0016787">
    <property type="term" value="F:hydrolase activity"/>
    <property type="evidence" value="ECO:0007669"/>
    <property type="project" value="UniProtKB-KW"/>
</dbReference>
<dbReference type="KEGG" id="llu:AKJ09_07388"/>
<feature type="domain" description="Helicase C-terminal" evidence="9">
    <location>
        <begin position="221"/>
        <end position="383"/>
    </location>
</feature>
<evidence type="ECO:0000256" key="5">
    <source>
        <dbReference type="ARBA" id="ARBA00038437"/>
    </source>
</evidence>
<dbReference type="InterPro" id="IPR027417">
    <property type="entry name" value="P-loop_NTPase"/>
</dbReference>
<dbReference type="Gene3D" id="3.40.50.300">
    <property type="entry name" value="P-loop containing nucleotide triphosphate hydrolases"/>
    <property type="match status" value="2"/>
</dbReference>
<dbReference type="EMBL" id="CP012333">
    <property type="protein sequence ID" value="AKV00725.1"/>
    <property type="molecule type" value="Genomic_DNA"/>
</dbReference>
<feature type="compositionally biased region" description="Gly residues" evidence="7">
    <location>
        <begin position="736"/>
        <end position="745"/>
    </location>
</feature>
<organism evidence="10 11">
    <name type="scientific">Labilithrix luteola</name>
    <dbReference type="NCBI Taxonomy" id="1391654"/>
    <lineage>
        <taxon>Bacteria</taxon>
        <taxon>Pseudomonadati</taxon>
        <taxon>Myxococcota</taxon>
        <taxon>Polyangia</taxon>
        <taxon>Polyangiales</taxon>
        <taxon>Labilitrichaceae</taxon>
        <taxon>Labilithrix</taxon>
    </lineage>
</organism>
<feature type="region of interest" description="Disordered" evidence="7">
    <location>
        <begin position="428"/>
        <end position="477"/>
    </location>
</feature>
<dbReference type="GO" id="GO:0003676">
    <property type="term" value="F:nucleic acid binding"/>
    <property type="evidence" value="ECO:0007669"/>
    <property type="project" value="InterPro"/>
</dbReference>
<feature type="compositionally biased region" description="Basic and acidic residues" evidence="7">
    <location>
        <begin position="649"/>
        <end position="723"/>
    </location>
</feature>
<dbReference type="InterPro" id="IPR000629">
    <property type="entry name" value="RNA-helicase_DEAD-box_CS"/>
</dbReference>
<keyword evidence="2 6" id="KW-0378">Hydrolase</keyword>
<evidence type="ECO:0000256" key="7">
    <source>
        <dbReference type="SAM" id="MobiDB-lite"/>
    </source>
</evidence>
<comment type="similarity">
    <text evidence="5 6">Belongs to the DEAD box helicase family.</text>
</comment>
<feature type="compositionally biased region" description="Basic and acidic residues" evidence="7">
    <location>
        <begin position="586"/>
        <end position="597"/>
    </location>
</feature>
<dbReference type="STRING" id="1391654.AKJ09_07388"/>
<feature type="compositionally biased region" description="Basic and acidic residues" evidence="7">
    <location>
        <begin position="564"/>
        <end position="576"/>
    </location>
</feature>
<evidence type="ECO:0000256" key="4">
    <source>
        <dbReference type="ARBA" id="ARBA00022840"/>
    </source>
</evidence>
<keyword evidence="11" id="KW-1185">Reference proteome</keyword>
<keyword evidence="4 6" id="KW-0067">ATP-binding</keyword>
<dbReference type="InterPro" id="IPR005580">
    <property type="entry name" value="DbpA/CsdA_RNA-bd_dom"/>
</dbReference>
<dbReference type="AlphaFoldDB" id="A0A0K1Q5R6"/>
<feature type="region of interest" description="Disordered" evidence="7">
    <location>
        <begin position="552"/>
        <end position="753"/>
    </location>
</feature>
<dbReference type="CDD" id="cd12252">
    <property type="entry name" value="RRM_DbpA"/>
    <property type="match status" value="1"/>
</dbReference>
<evidence type="ECO:0000256" key="6">
    <source>
        <dbReference type="RuleBase" id="RU000492"/>
    </source>
</evidence>
<dbReference type="InterPro" id="IPR044742">
    <property type="entry name" value="DEAD/DEAH_RhlB"/>
</dbReference>
<feature type="compositionally biased region" description="Basic residues" evidence="7">
    <location>
        <begin position="334"/>
        <end position="343"/>
    </location>
</feature>
<evidence type="ECO:0000256" key="1">
    <source>
        <dbReference type="ARBA" id="ARBA00022741"/>
    </source>
</evidence>
<dbReference type="CDD" id="cd18787">
    <property type="entry name" value="SF2_C_DEAD"/>
    <property type="match status" value="1"/>
</dbReference>
<dbReference type="GO" id="GO:0005829">
    <property type="term" value="C:cytosol"/>
    <property type="evidence" value="ECO:0007669"/>
    <property type="project" value="TreeGrafter"/>
</dbReference>
<dbReference type="InterPro" id="IPR011545">
    <property type="entry name" value="DEAD/DEAH_box_helicase_dom"/>
</dbReference>
<evidence type="ECO:0000313" key="11">
    <source>
        <dbReference type="Proteomes" id="UP000064967"/>
    </source>
</evidence>
<reference evidence="10 11" key="1">
    <citation type="submission" date="2015-08" db="EMBL/GenBank/DDBJ databases">
        <authorList>
            <person name="Babu N.S."/>
            <person name="Beckwith C.J."/>
            <person name="Beseler K.G."/>
            <person name="Brison A."/>
            <person name="Carone J.V."/>
            <person name="Caskin T.P."/>
            <person name="Diamond M."/>
            <person name="Durham M.E."/>
            <person name="Foxe J.M."/>
            <person name="Go M."/>
            <person name="Henderson B.A."/>
            <person name="Jones I.B."/>
            <person name="McGettigan J.A."/>
            <person name="Micheletti S.J."/>
            <person name="Nasrallah M.E."/>
            <person name="Ortiz D."/>
            <person name="Piller C.R."/>
            <person name="Privatt S.R."/>
            <person name="Schneider S.L."/>
            <person name="Sharp S."/>
            <person name="Smith T.C."/>
            <person name="Stanton J.D."/>
            <person name="Ullery H.E."/>
            <person name="Wilson R.J."/>
            <person name="Serrano M.G."/>
            <person name="Buck G."/>
            <person name="Lee V."/>
            <person name="Wang Y."/>
            <person name="Carvalho R."/>
            <person name="Voegtly L."/>
            <person name="Shi R."/>
            <person name="Duckworth R."/>
            <person name="Johnson A."/>
            <person name="Loviza R."/>
            <person name="Walstead R."/>
            <person name="Shah Z."/>
            <person name="Kiflezghi M."/>
            <person name="Wade K."/>
            <person name="Ball S.L."/>
            <person name="Bradley K.W."/>
            <person name="Asai D.J."/>
            <person name="Bowman C.A."/>
            <person name="Russell D.A."/>
            <person name="Pope W.H."/>
            <person name="Jacobs-Sera D."/>
            <person name="Hendrix R.W."/>
            <person name="Hatfull G.F."/>
        </authorList>
    </citation>
    <scope>NUCLEOTIDE SEQUENCE [LARGE SCALE GENOMIC DNA]</scope>
    <source>
        <strain evidence="10 11">DSM 27648</strain>
    </source>
</reference>
<sequence length="753" mass="81854">MTTIAARELMGTGLASALEAKGYTSLTQVQEAVLDPALAGRDLRISSQTGSGKTVAIGLTIREAANGPSPGEDGKAKPRALVIAPTRELAKQVEDELTWLFEPLRAGVASVTGGASYRDERRAFARGPAILVGTPGRLLDHLERGGVDPSAIQTIVFDEADRMLDLGFRETLEAIIGYAPADHRTHLVSATFPREVKALADSVQNDPAHVEGTPLGTANADIEHVVHVVDSDDRLAAMINLLLAEEAGQTLVFARTRADVAEITQLLGDAGFRVASLSGEMEQRERNRALSAFKRGDLHALVATDVAARGIDVQDIVRVIHAEPPSDPESYTHRSGRTGRAGRKGTSSILVTPPALNRTRSLLTRARVRFRFQPIPTSESIRAAADERLFSAITTEGSELDVRTTALAERLAANGDVTTTIARLLAKVGSQAPAEPREVRRIDPSERPERAGRDRDRDRDGGRDRGPRAPREERAMRGEGGWVPFRVTWGKLHGADPRRLLAMVCRRGGIRGSDVGAIDIQRNFSVVDVASAAAGSFARAAGMRDPRDPRVLISPLSDAPPNVSRREPREFVRPEPEQAAPFVADRPSKPLFDKDRPSAPVVIEAERPSKARIERERPSKTLLEDHAAKPLFEKDRASKPIVERPPPPHVDRERAPKTRVVDIERPAYRDRQGPAKPRYEGTAKPRYEGTAKPRYEGTAKPRHEGPAKPRHEGPAKPRHDGPGKPHAPKHRAHGGPSRGPVGGQGPLKRRKKP</sequence>
<evidence type="ECO:0000313" key="10">
    <source>
        <dbReference type="EMBL" id="AKV00725.1"/>
    </source>
</evidence>
<feature type="region of interest" description="Disordered" evidence="7">
    <location>
        <begin position="322"/>
        <end position="349"/>
    </location>
</feature>
<dbReference type="PANTHER" id="PTHR47959">
    <property type="entry name" value="ATP-DEPENDENT RNA HELICASE RHLE-RELATED"/>
    <property type="match status" value="1"/>
</dbReference>
<dbReference type="SUPFAM" id="SSF52540">
    <property type="entry name" value="P-loop containing nucleoside triphosphate hydrolases"/>
    <property type="match status" value="1"/>
</dbReference>
<dbReference type="GO" id="GO:0003724">
    <property type="term" value="F:RNA helicase activity"/>
    <property type="evidence" value="ECO:0007669"/>
    <property type="project" value="UniProtKB-ARBA"/>
</dbReference>
<gene>
    <name evidence="10" type="ORF">AKJ09_07388</name>
</gene>
<accession>A0A0K1Q5R6</accession>
<dbReference type="PROSITE" id="PS51192">
    <property type="entry name" value="HELICASE_ATP_BIND_1"/>
    <property type="match status" value="1"/>
</dbReference>